<dbReference type="Proteomes" id="UP000325313">
    <property type="component" value="Unassembled WGS sequence"/>
</dbReference>
<name>A0A5B0NZN9_PUCGR</name>
<dbReference type="EMBL" id="VSWC01000079">
    <property type="protein sequence ID" value="KAA1094725.1"/>
    <property type="molecule type" value="Genomic_DNA"/>
</dbReference>
<gene>
    <name evidence="2" type="ORF">PGT21_028917</name>
    <name evidence="3" type="ORF">PGTUg99_032533</name>
</gene>
<proteinExistence type="predicted"/>
<evidence type="ECO:0000256" key="1">
    <source>
        <dbReference type="SAM" id="MobiDB-lite"/>
    </source>
</evidence>
<protein>
    <submittedName>
        <fullName evidence="2">Uncharacterized protein</fullName>
    </submittedName>
</protein>
<organism evidence="2 4">
    <name type="scientific">Puccinia graminis f. sp. tritici</name>
    <dbReference type="NCBI Taxonomy" id="56615"/>
    <lineage>
        <taxon>Eukaryota</taxon>
        <taxon>Fungi</taxon>
        <taxon>Dikarya</taxon>
        <taxon>Basidiomycota</taxon>
        <taxon>Pucciniomycotina</taxon>
        <taxon>Pucciniomycetes</taxon>
        <taxon>Pucciniales</taxon>
        <taxon>Pucciniaceae</taxon>
        <taxon>Puccinia</taxon>
    </lineage>
</organism>
<keyword evidence="4" id="KW-1185">Reference proteome</keyword>
<reference evidence="4 5" key="1">
    <citation type="submission" date="2019-05" db="EMBL/GenBank/DDBJ databases">
        <title>Emergence of the Ug99 lineage of the wheat stem rust pathogen through somatic hybridization.</title>
        <authorList>
            <person name="Li F."/>
            <person name="Upadhyaya N.M."/>
            <person name="Sperschneider J."/>
            <person name="Matny O."/>
            <person name="Nguyen-Phuc H."/>
            <person name="Mago R."/>
            <person name="Raley C."/>
            <person name="Miller M.E."/>
            <person name="Silverstein K.A.T."/>
            <person name="Henningsen E."/>
            <person name="Hirsch C.D."/>
            <person name="Visser B."/>
            <person name="Pretorius Z.A."/>
            <person name="Steffenson B.J."/>
            <person name="Schwessinger B."/>
            <person name="Dodds P.N."/>
            <person name="Figueroa M."/>
        </authorList>
    </citation>
    <scope>NUCLEOTIDE SEQUENCE [LARGE SCALE GENOMIC DNA]</scope>
    <source>
        <strain evidence="2">21-0</strain>
        <strain evidence="3 5">Ug99</strain>
    </source>
</reference>
<evidence type="ECO:0000313" key="4">
    <source>
        <dbReference type="Proteomes" id="UP000324748"/>
    </source>
</evidence>
<dbReference type="AlphaFoldDB" id="A0A5B0NZN9"/>
<feature type="region of interest" description="Disordered" evidence="1">
    <location>
        <begin position="23"/>
        <end position="61"/>
    </location>
</feature>
<accession>A0A5B0NZN9</accession>
<dbReference type="EMBL" id="VDEP01000238">
    <property type="protein sequence ID" value="KAA1121574.1"/>
    <property type="molecule type" value="Genomic_DNA"/>
</dbReference>
<sequence>MRKEVPIESSFYTHSLAMGLSISARRRKNYQKEIRKRSQSTHPEGQATAQPSKSDANDIHW</sequence>
<comment type="caution">
    <text evidence="2">The sequence shown here is derived from an EMBL/GenBank/DDBJ whole genome shotgun (WGS) entry which is preliminary data.</text>
</comment>
<feature type="compositionally biased region" description="Basic residues" evidence="1">
    <location>
        <begin position="24"/>
        <end position="39"/>
    </location>
</feature>
<dbReference type="Proteomes" id="UP000324748">
    <property type="component" value="Unassembled WGS sequence"/>
</dbReference>
<evidence type="ECO:0000313" key="3">
    <source>
        <dbReference type="EMBL" id="KAA1121574.1"/>
    </source>
</evidence>
<feature type="compositionally biased region" description="Polar residues" evidence="1">
    <location>
        <begin position="40"/>
        <end position="54"/>
    </location>
</feature>
<evidence type="ECO:0000313" key="5">
    <source>
        <dbReference type="Proteomes" id="UP000325313"/>
    </source>
</evidence>
<evidence type="ECO:0000313" key="2">
    <source>
        <dbReference type="EMBL" id="KAA1094725.1"/>
    </source>
</evidence>